<dbReference type="AlphaFoldDB" id="A0ABD1YCX6"/>
<keyword evidence="5" id="KW-1185">Reference proteome</keyword>
<keyword evidence="2" id="KW-0175">Coiled coil</keyword>
<dbReference type="Proteomes" id="UP001605036">
    <property type="component" value="Unassembled WGS sequence"/>
</dbReference>
<evidence type="ECO:0000256" key="1">
    <source>
        <dbReference type="ARBA" id="ARBA00007478"/>
    </source>
</evidence>
<protein>
    <recommendedName>
        <fullName evidence="6">CDK5RAP3-like protein</fullName>
    </recommendedName>
</protein>
<dbReference type="Pfam" id="PF05600">
    <property type="entry name" value="CDK5RAP3"/>
    <property type="match status" value="1"/>
</dbReference>
<dbReference type="InterPro" id="IPR008491">
    <property type="entry name" value="CDK5RAP3"/>
</dbReference>
<accession>A0ABD1YCX6</accession>
<evidence type="ECO:0000313" key="5">
    <source>
        <dbReference type="Proteomes" id="UP001605036"/>
    </source>
</evidence>
<feature type="region of interest" description="Disordered" evidence="3">
    <location>
        <begin position="306"/>
        <end position="331"/>
    </location>
</feature>
<feature type="coiled-coil region" evidence="2">
    <location>
        <begin position="436"/>
        <end position="463"/>
    </location>
</feature>
<comment type="similarity">
    <text evidence="1">Belongs to the CDK5RAP3 family.</text>
</comment>
<evidence type="ECO:0008006" key="6">
    <source>
        <dbReference type="Google" id="ProtNLM"/>
    </source>
</evidence>
<proteinExistence type="inferred from homology"/>
<feature type="compositionally biased region" description="Basic and acidic residues" evidence="3">
    <location>
        <begin position="310"/>
        <end position="319"/>
    </location>
</feature>
<evidence type="ECO:0000256" key="3">
    <source>
        <dbReference type="SAM" id="MobiDB-lite"/>
    </source>
</evidence>
<sequence>MQEQSADPALSLPIDITYSKLADWLVDRRKIPGDWRKRLAGVQARVRAALSTLPSSVDPWFLTLDAEGVGYVEAKRIRDTLLAASPDSRNFLGRATGAAGEWTSIVSGYEKDLLYLGEASQIMVQNTNYDIPDLKRQVVRLQQLVTDSERKEAEVKRSAGQSAVKYQQACQELGIEGVNIRAELLSLGKSLPSIFADVVEALCSGTMGGALDYYQAFTQYAHAGENDDTIVLPTLKELRDNPPDVNAPVNLTPKVMQQAKPKENRDSVTQPDMFTTEIDWGIDSVSGADAGPSLDINWDIGNMDPDSQDAGDKGEKVENAADAGPDIDWDIGTVDPDVDGAGNGEEVGNSGQLFPGASDTQGVSEISWDIELPEGGATEINWDIDVEEDGLVTATEVAPSTELGFSNGGSELESAGGEEVTQTLNLAETDYRNRLLDDLFELKAFLKQRLEEMENEDTAALQNQVQAVASNSITQHGSESLMAMVSSVSQVLNLLTNRKTRDLVLLSTSLRYLERLEASLVQKKQNESKLHHTMKDLSNKRLELRNNLTMMWPKQEAIVERTKSYKQLVEKCLSAQYNDRKVNIIGEINTALGNV</sequence>
<gene>
    <name evidence="4" type="ORF">R1flu_013221</name>
</gene>
<dbReference type="PANTHER" id="PTHR14894:SF0">
    <property type="entry name" value="CDK5 REGULATORY SUBUNIT-ASSOCIATED PROTEIN 3"/>
    <property type="match status" value="1"/>
</dbReference>
<name>A0ABD1YCX6_9MARC</name>
<comment type="caution">
    <text evidence="4">The sequence shown here is derived from an EMBL/GenBank/DDBJ whole genome shotgun (WGS) entry which is preliminary data.</text>
</comment>
<evidence type="ECO:0000256" key="2">
    <source>
        <dbReference type="SAM" id="Coils"/>
    </source>
</evidence>
<reference evidence="4 5" key="1">
    <citation type="submission" date="2024-09" db="EMBL/GenBank/DDBJ databases">
        <title>Chromosome-scale assembly of Riccia fluitans.</title>
        <authorList>
            <person name="Paukszto L."/>
            <person name="Sawicki J."/>
            <person name="Karawczyk K."/>
            <person name="Piernik-Szablinska J."/>
            <person name="Szczecinska M."/>
            <person name="Mazdziarz M."/>
        </authorList>
    </citation>
    <scope>NUCLEOTIDE SEQUENCE [LARGE SCALE GENOMIC DNA]</scope>
    <source>
        <strain evidence="4">Rf_01</strain>
        <tissue evidence="4">Aerial parts of the thallus</tissue>
    </source>
</reference>
<dbReference type="EMBL" id="JBHFFA010000004">
    <property type="protein sequence ID" value="KAL2628535.1"/>
    <property type="molecule type" value="Genomic_DNA"/>
</dbReference>
<evidence type="ECO:0000313" key="4">
    <source>
        <dbReference type="EMBL" id="KAL2628535.1"/>
    </source>
</evidence>
<organism evidence="4 5">
    <name type="scientific">Riccia fluitans</name>
    <dbReference type="NCBI Taxonomy" id="41844"/>
    <lineage>
        <taxon>Eukaryota</taxon>
        <taxon>Viridiplantae</taxon>
        <taxon>Streptophyta</taxon>
        <taxon>Embryophyta</taxon>
        <taxon>Marchantiophyta</taxon>
        <taxon>Marchantiopsida</taxon>
        <taxon>Marchantiidae</taxon>
        <taxon>Marchantiales</taxon>
        <taxon>Ricciaceae</taxon>
        <taxon>Riccia</taxon>
    </lineage>
</organism>
<dbReference type="PANTHER" id="PTHR14894">
    <property type="entry name" value="CDK5 REGULATORY SUBUNIT-ASSOCIATED PROTEIN 3"/>
    <property type="match status" value="1"/>
</dbReference>